<keyword evidence="6" id="KW-0552">Olfaction</keyword>
<organism evidence="20 21">
    <name type="scientific">Caenorhabditis briggsae</name>
    <dbReference type="NCBI Taxonomy" id="6238"/>
    <lineage>
        <taxon>Eukaryota</taxon>
        <taxon>Metazoa</taxon>
        <taxon>Ecdysozoa</taxon>
        <taxon>Nematoda</taxon>
        <taxon>Chromadorea</taxon>
        <taxon>Rhabditida</taxon>
        <taxon>Rhabditina</taxon>
        <taxon>Rhabditomorpha</taxon>
        <taxon>Rhabditoidea</taxon>
        <taxon>Rhabditidae</taxon>
        <taxon>Peloderinae</taxon>
        <taxon>Caenorhabditis</taxon>
    </lineage>
</organism>
<dbReference type="Pfam" id="PF10326">
    <property type="entry name" value="7TM_GPCR_Str"/>
    <property type="match status" value="2"/>
</dbReference>
<feature type="transmembrane region" description="Helical" evidence="19">
    <location>
        <begin position="539"/>
        <end position="561"/>
    </location>
</feature>
<evidence type="ECO:0000256" key="14">
    <source>
        <dbReference type="ARBA" id="ARBA00061678"/>
    </source>
</evidence>
<keyword evidence="9 19" id="KW-0472">Membrane</keyword>
<evidence type="ECO:0000256" key="8">
    <source>
        <dbReference type="ARBA" id="ARBA00023069"/>
    </source>
</evidence>
<keyword evidence="12" id="KW-0966">Cell projection</keyword>
<keyword evidence="5 19" id="KW-0812">Transmembrane</keyword>
<feature type="transmembrane region" description="Helical" evidence="19">
    <location>
        <begin position="171"/>
        <end position="193"/>
    </location>
</feature>
<comment type="subcellular location">
    <subcellularLocation>
        <location evidence="1">Cell projection</location>
        <location evidence="1">Cilium membrane</location>
        <topology evidence="1">Multi-pass membrane protein</topology>
    </subcellularLocation>
</comment>
<evidence type="ECO:0000256" key="7">
    <source>
        <dbReference type="ARBA" id="ARBA00022989"/>
    </source>
</evidence>
<keyword evidence="3" id="KW-0145">Chemotaxis</keyword>
<sequence length="608" mass="70650">MFSLAHPFGASSDVSFTLLLVYTGFYAATISFLTAQFFYRYLAIVHPQMVPVFFGGWKLILWILYACYFGLQWALGVTFFARLDEVSTDYMEDEILQYYGKRVEEIAMCAVVAFDENHELRWFNLMCVLNMTLIMMVQYGFIITFGWRMSLKIREAVSMLSTSMIRLHTQFFKVLILVPTITLFMPVFILMYTPMFDFQIRFPSGVMLSAFSFFPAMDAIIVMYILTDYRNAIKTMFFLSILNKKQAYQFESSAETMPYYQLDELTRFIAKVGFIFTSLLVLLFIFLTIYFVKRDFGSYRNLLIAFSILGFSFSSSEYIVHPMIHSYSAGFVFFTNPQTSIVSNDVMKIGLVFFCGIYGSTVCFIAVQFMYRYWALFDAPKLKWFESWRILLWCCYSLSIGILWAVGIHWFLEIDDFSIDYFQQGVRQIYGLELSSIPGFTSVIYTRKGDVRWRNLMCTIEMTMIIGMQYIIICFCGRKMSTGMKEKISMLSETSRRLHTQFFKSLVLQIVVPTFLLFLPMIIIIYLPLFNLEFSFPTGILFSAFAIYPAIDIAIILYIVCDYRNAIKYVLESMKSVCMSGGYSSQEVSFPICTTNNQMVYPHHTTGV</sequence>
<evidence type="ECO:0000256" key="12">
    <source>
        <dbReference type="ARBA" id="ARBA00023273"/>
    </source>
</evidence>
<keyword evidence="7 19" id="KW-1133">Transmembrane helix</keyword>
<feature type="transmembrane region" description="Helical" evidence="19">
    <location>
        <begin position="453"/>
        <end position="477"/>
    </location>
</feature>
<accession>A0AAE9F8P0</accession>
<feature type="transmembrane region" description="Helical" evidence="19">
    <location>
        <begin position="122"/>
        <end position="150"/>
    </location>
</feature>
<feature type="transmembrane region" description="Helical" evidence="19">
    <location>
        <begin position="268"/>
        <end position="292"/>
    </location>
</feature>
<keyword evidence="21" id="KW-1185">Reference proteome</keyword>
<dbReference type="Proteomes" id="UP000829354">
    <property type="component" value="Chromosome V"/>
</dbReference>
<comment type="function">
    <text evidence="13">An odorant receptor which affects chemotaxis to the volatile odorant diacetyl. Specifies AWA neuronal cell fate via the odr-7 pathway.</text>
</comment>
<dbReference type="GO" id="GO:0007608">
    <property type="term" value="P:sensory perception of smell"/>
    <property type="evidence" value="ECO:0007669"/>
    <property type="project" value="UniProtKB-KW"/>
</dbReference>
<feature type="transmembrane region" description="Helical" evidence="19">
    <location>
        <begin position="20"/>
        <end position="39"/>
    </location>
</feature>
<dbReference type="GO" id="GO:0060170">
    <property type="term" value="C:ciliary membrane"/>
    <property type="evidence" value="ECO:0007669"/>
    <property type="project" value="UniProtKB-SubCell"/>
</dbReference>
<comment type="subunit">
    <text evidence="15">Interacts with odr-4.</text>
</comment>
<evidence type="ECO:0000313" key="21">
    <source>
        <dbReference type="Proteomes" id="UP000829354"/>
    </source>
</evidence>
<evidence type="ECO:0000256" key="18">
    <source>
        <dbReference type="ARBA" id="ARBA00082489"/>
    </source>
</evidence>
<dbReference type="Gene3D" id="1.20.1070.10">
    <property type="entry name" value="Rhodopsin 7-helix transmembrane proteins"/>
    <property type="match status" value="1"/>
</dbReference>
<comment type="similarity">
    <text evidence="14">Belongs to the nematode receptor-like protein str family.</text>
</comment>
<keyword evidence="10" id="KW-0675">Receptor</keyword>
<evidence type="ECO:0000256" key="3">
    <source>
        <dbReference type="ARBA" id="ARBA00022500"/>
    </source>
</evidence>
<evidence type="ECO:0000313" key="20">
    <source>
        <dbReference type="EMBL" id="UMM36854.1"/>
    </source>
</evidence>
<name>A0AAE9F8P0_CAEBR</name>
<keyword evidence="2" id="KW-1003">Cell membrane</keyword>
<evidence type="ECO:0000256" key="4">
    <source>
        <dbReference type="ARBA" id="ARBA00022606"/>
    </source>
</evidence>
<feature type="transmembrane region" description="Helical" evidence="19">
    <location>
        <begin position="390"/>
        <end position="412"/>
    </location>
</feature>
<dbReference type="SUPFAM" id="SSF81321">
    <property type="entry name" value="Family A G protein-coupled receptor-like"/>
    <property type="match status" value="2"/>
</dbReference>
<evidence type="ECO:0000256" key="2">
    <source>
        <dbReference type="ARBA" id="ARBA00022475"/>
    </source>
</evidence>
<evidence type="ECO:0000256" key="17">
    <source>
        <dbReference type="ARBA" id="ARBA00078653"/>
    </source>
</evidence>
<keyword evidence="4" id="KW-0716">Sensory transduction</keyword>
<keyword evidence="8" id="KW-0969">Cilium</keyword>
<feature type="transmembrane region" description="Helical" evidence="19">
    <location>
        <begin position="506"/>
        <end position="527"/>
    </location>
</feature>
<evidence type="ECO:0000256" key="1">
    <source>
        <dbReference type="ARBA" id="ARBA00004272"/>
    </source>
</evidence>
<dbReference type="PANTHER" id="PTHR46000:SF8">
    <property type="entry name" value="SEVEN TM RECEPTOR"/>
    <property type="match status" value="1"/>
</dbReference>
<evidence type="ECO:0000256" key="11">
    <source>
        <dbReference type="ARBA" id="ARBA00023180"/>
    </source>
</evidence>
<protein>
    <recommendedName>
        <fullName evidence="16">Serpentine receptor class r-10</fullName>
    </recommendedName>
    <alternativeName>
        <fullName evidence="17">Odorant response abnormal protein 10</fullName>
    </alternativeName>
    <alternativeName>
        <fullName evidence="18">Olfactory receptor 10</fullName>
    </alternativeName>
</protein>
<feature type="transmembrane region" description="Helical" evidence="19">
    <location>
        <begin position="349"/>
        <end position="369"/>
    </location>
</feature>
<evidence type="ECO:0000256" key="5">
    <source>
        <dbReference type="ARBA" id="ARBA00022692"/>
    </source>
</evidence>
<dbReference type="AlphaFoldDB" id="A0AAE9F8P0"/>
<evidence type="ECO:0000256" key="16">
    <source>
        <dbReference type="ARBA" id="ARBA00067967"/>
    </source>
</evidence>
<feature type="transmembrane region" description="Helical" evidence="19">
    <location>
        <begin position="205"/>
        <end position="226"/>
    </location>
</feature>
<gene>
    <name evidence="20" type="ORF">L5515_008831</name>
</gene>
<evidence type="ECO:0000256" key="13">
    <source>
        <dbReference type="ARBA" id="ARBA00054965"/>
    </source>
</evidence>
<evidence type="ECO:0000256" key="6">
    <source>
        <dbReference type="ARBA" id="ARBA00022725"/>
    </source>
</evidence>
<dbReference type="PANTHER" id="PTHR46000">
    <property type="entry name" value="SEVEN TM RECEPTOR-RELATED"/>
    <property type="match status" value="1"/>
</dbReference>
<evidence type="ECO:0000256" key="10">
    <source>
        <dbReference type="ARBA" id="ARBA00023170"/>
    </source>
</evidence>
<evidence type="ECO:0000256" key="9">
    <source>
        <dbReference type="ARBA" id="ARBA00023136"/>
    </source>
</evidence>
<evidence type="ECO:0000256" key="19">
    <source>
        <dbReference type="SAM" id="Phobius"/>
    </source>
</evidence>
<dbReference type="FunFam" id="1.20.1070.10:FF:000128">
    <property type="entry name" value="Seven TM Receptor"/>
    <property type="match status" value="1"/>
</dbReference>
<reference evidence="20 21" key="1">
    <citation type="submission" date="2022-04" db="EMBL/GenBank/DDBJ databases">
        <title>Chromosome-level reference genomes for two strains of Caenorhabditis briggsae: an improved platform for comparative genomics.</title>
        <authorList>
            <person name="Stevens L."/>
            <person name="Andersen E."/>
        </authorList>
    </citation>
    <scope>NUCLEOTIDE SEQUENCE [LARGE SCALE GENOMIC DNA]</scope>
    <source>
        <strain evidence="20">VX34</strain>
        <tissue evidence="20">Whole-organism</tissue>
    </source>
</reference>
<keyword evidence="11" id="KW-0325">Glycoprotein</keyword>
<dbReference type="InterPro" id="IPR019428">
    <property type="entry name" value="7TM_GPCR_serpentine_rcpt_Str"/>
</dbReference>
<dbReference type="GO" id="GO:0006935">
    <property type="term" value="P:chemotaxis"/>
    <property type="evidence" value="ECO:0007669"/>
    <property type="project" value="UniProtKB-KW"/>
</dbReference>
<feature type="transmembrane region" description="Helical" evidence="19">
    <location>
        <begin position="59"/>
        <end position="81"/>
    </location>
</feature>
<evidence type="ECO:0000256" key="15">
    <source>
        <dbReference type="ARBA" id="ARBA00064300"/>
    </source>
</evidence>
<dbReference type="EMBL" id="CP092624">
    <property type="protein sequence ID" value="UMM36854.1"/>
    <property type="molecule type" value="Genomic_DNA"/>
</dbReference>
<proteinExistence type="inferred from homology"/>